<gene>
    <name evidence="1" type="ORF">LCGC14_2396000</name>
</gene>
<dbReference type="AlphaFoldDB" id="A0A0F9BWS5"/>
<reference evidence="1" key="1">
    <citation type="journal article" date="2015" name="Nature">
        <title>Complex archaea that bridge the gap between prokaryotes and eukaryotes.</title>
        <authorList>
            <person name="Spang A."/>
            <person name="Saw J.H."/>
            <person name="Jorgensen S.L."/>
            <person name="Zaremba-Niedzwiedzka K."/>
            <person name="Martijn J."/>
            <person name="Lind A.E."/>
            <person name="van Eijk R."/>
            <person name="Schleper C."/>
            <person name="Guy L."/>
            <person name="Ettema T.J."/>
        </authorList>
    </citation>
    <scope>NUCLEOTIDE SEQUENCE</scope>
</reference>
<sequence length="75" mass="8108">VCDNHINNRLVYIPCRAATNTTTARTWRDALRVLRNRADISGGTLTVYEEDDTTAAFTAAISTAAGNPISQVNPT</sequence>
<organism evidence="1">
    <name type="scientific">marine sediment metagenome</name>
    <dbReference type="NCBI Taxonomy" id="412755"/>
    <lineage>
        <taxon>unclassified sequences</taxon>
        <taxon>metagenomes</taxon>
        <taxon>ecological metagenomes</taxon>
    </lineage>
</organism>
<comment type="caution">
    <text evidence="1">The sequence shown here is derived from an EMBL/GenBank/DDBJ whole genome shotgun (WGS) entry which is preliminary data.</text>
</comment>
<accession>A0A0F9BWS5</accession>
<feature type="non-terminal residue" evidence="1">
    <location>
        <position position="1"/>
    </location>
</feature>
<protein>
    <submittedName>
        <fullName evidence="1">Uncharacterized protein</fullName>
    </submittedName>
</protein>
<evidence type="ECO:0000313" key="1">
    <source>
        <dbReference type="EMBL" id="KKL26370.1"/>
    </source>
</evidence>
<dbReference type="EMBL" id="LAZR01035861">
    <property type="protein sequence ID" value="KKL26370.1"/>
    <property type="molecule type" value="Genomic_DNA"/>
</dbReference>
<proteinExistence type="predicted"/>
<name>A0A0F9BWS5_9ZZZZ</name>